<proteinExistence type="predicted"/>
<dbReference type="Proteomes" id="UP001367508">
    <property type="component" value="Unassembled WGS sequence"/>
</dbReference>
<sequence length="182" mass="20965">MNLRREFPRIEANYHKDRWCVLIRTSSLDQQSSPFLQVRRITCMDASSIKNHQSHLSNPKPPKMNPSPSSTSVLPFRLPPVITVRKLDRPSHVPKDLIKSRAGCNGPVSVAILRVIHFLCWLRNSILELDLLHDSQKQGLLDIQYKNKHGIKFPWNPLKPQAEFQAQHLTTSYYAERPGTQL</sequence>
<accession>A0AAN9QW16</accession>
<evidence type="ECO:0000313" key="3">
    <source>
        <dbReference type="Proteomes" id="UP001367508"/>
    </source>
</evidence>
<gene>
    <name evidence="2" type="ORF">VNO77_07958</name>
</gene>
<reference evidence="2 3" key="1">
    <citation type="submission" date="2024-01" db="EMBL/GenBank/DDBJ databases">
        <title>The genomes of 5 underutilized Papilionoideae crops provide insights into root nodulation and disease resistanc.</title>
        <authorList>
            <person name="Jiang F."/>
        </authorList>
    </citation>
    <scope>NUCLEOTIDE SEQUENCE [LARGE SCALE GENOMIC DNA]</scope>
    <source>
        <strain evidence="2">LVBAO_FW01</strain>
        <tissue evidence="2">Leaves</tissue>
    </source>
</reference>
<evidence type="ECO:0000313" key="2">
    <source>
        <dbReference type="EMBL" id="KAK7349982.1"/>
    </source>
</evidence>
<dbReference type="AlphaFoldDB" id="A0AAN9QW16"/>
<feature type="region of interest" description="Disordered" evidence="1">
    <location>
        <begin position="50"/>
        <end position="71"/>
    </location>
</feature>
<comment type="caution">
    <text evidence="2">The sequence shown here is derived from an EMBL/GenBank/DDBJ whole genome shotgun (WGS) entry which is preliminary data.</text>
</comment>
<evidence type="ECO:0000256" key="1">
    <source>
        <dbReference type="SAM" id="MobiDB-lite"/>
    </source>
</evidence>
<keyword evidence="3" id="KW-1185">Reference proteome</keyword>
<protein>
    <submittedName>
        <fullName evidence="2">Uncharacterized protein</fullName>
    </submittedName>
</protein>
<dbReference type="EMBL" id="JAYMYQ010000002">
    <property type="protein sequence ID" value="KAK7349982.1"/>
    <property type="molecule type" value="Genomic_DNA"/>
</dbReference>
<organism evidence="2 3">
    <name type="scientific">Canavalia gladiata</name>
    <name type="common">Sword bean</name>
    <name type="synonym">Dolichos gladiatus</name>
    <dbReference type="NCBI Taxonomy" id="3824"/>
    <lineage>
        <taxon>Eukaryota</taxon>
        <taxon>Viridiplantae</taxon>
        <taxon>Streptophyta</taxon>
        <taxon>Embryophyta</taxon>
        <taxon>Tracheophyta</taxon>
        <taxon>Spermatophyta</taxon>
        <taxon>Magnoliopsida</taxon>
        <taxon>eudicotyledons</taxon>
        <taxon>Gunneridae</taxon>
        <taxon>Pentapetalae</taxon>
        <taxon>rosids</taxon>
        <taxon>fabids</taxon>
        <taxon>Fabales</taxon>
        <taxon>Fabaceae</taxon>
        <taxon>Papilionoideae</taxon>
        <taxon>50 kb inversion clade</taxon>
        <taxon>NPAAA clade</taxon>
        <taxon>indigoferoid/millettioid clade</taxon>
        <taxon>Phaseoleae</taxon>
        <taxon>Canavalia</taxon>
    </lineage>
</organism>
<name>A0AAN9QW16_CANGL</name>